<feature type="compositionally biased region" description="Low complexity" evidence="1">
    <location>
        <begin position="354"/>
        <end position="376"/>
    </location>
</feature>
<reference evidence="2 3" key="1">
    <citation type="submission" date="2015-02" db="EMBL/GenBank/DDBJ databases">
        <title>Draft genome sequences of ten Microbacterium spp. with emphasis on heavy metal contaminated environments.</title>
        <authorList>
            <person name="Corretto E."/>
        </authorList>
    </citation>
    <scope>NUCLEOTIDE SEQUENCE [LARGE SCALE GENOMIC DNA]</scope>
    <source>
        <strain evidence="2 3">DSM 18659</strain>
    </source>
</reference>
<dbReference type="AntiFam" id="ANF00133">
    <property type="entry name" value="Shadow ORF (opposite mccA)"/>
</dbReference>
<dbReference type="STRING" id="400772.RR49_00277"/>
<feature type="region of interest" description="Disordered" evidence="1">
    <location>
        <begin position="61"/>
        <end position="88"/>
    </location>
</feature>
<evidence type="ECO:0000313" key="2">
    <source>
        <dbReference type="EMBL" id="KJL42383.1"/>
    </source>
</evidence>
<dbReference type="EMBL" id="JYIY01000047">
    <property type="protein sequence ID" value="KJL42383.1"/>
    <property type="molecule type" value="Genomic_DNA"/>
</dbReference>
<sequence length="382" mass="40711">MSVEHDVALCDVKLLARRDAQLLLDEVDAGDGLGDRVLDLQPRVHLDEEEVRRAVSRHEELHGPGTPVVDGCRGRDGGGTETRAQRRVDGGRRGLLDDLLVAPLQRALPLPQMDDRPVGVGEHLHLDVARSGHQPLEQERVVTEGGPGHAPGGLERCGEGRGIRHDLHALAAAARGGLHEQREPDVGRARGDLVVAERRRTEAGNDRHAVRGDVIARTDLVGHDLERALARPDEDDAGGRARRTERGTLGQEPVAGVHGLRARDLRGRDQRVDAQVAARGGGLADAHRLVGLAHVRRAGVRVAVDGDRPDAEAPQRADHPAGDLAAVRDQHGVEEGHVAHIRKSPKAGAGSGVREATSRASPSRSRVSSGSTMPSSQSRAVA</sequence>
<feature type="compositionally biased region" description="Basic and acidic residues" evidence="1">
    <location>
        <begin position="231"/>
        <end position="246"/>
    </location>
</feature>
<gene>
    <name evidence="2" type="ORF">RR49_00277</name>
</gene>
<evidence type="ECO:0000256" key="1">
    <source>
        <dbReference type="SAM" id="MobiDB-lite"/>
    </source>
</evidence>
<protein>
    <submittedName>
        <fullName evidence="2">Uncharacterized protein</fullName>
    </submittedName>
</protein>
<keyword evidence="3" id="KW-1185">Reference proteome</keyword>
<name>A0A0F0M0Q4_9MICO</name>
<organism evidence="2 3">
    <name type="scientific">Microbacterium ginsengisoli</name>
    <dbReference type="NCBI Taxonomy" id="400772"/>
    <lineage>
        <taxon>Bacteria</taxon>
        <taxon>Bacillati</taxon>
        <taxon>Actinomycetota</taxon>
        <taxon>Actinomycetes</taxon>
        <taxon>Micrococcales</taxon>
        <taxon>Microbacteriaceae</taxon>
        <taxon>Microbacterium</taxon>
    </lineage>
</organism>
<feature type="region of interest" description="Disordered" evidence="1">
    <location>
        <begin position="331"/>
        <end position="382"/>
    </location>
</feature>
<dbReference type="Proteomes" id="UP000033451">
    <property type="component" value="Unassembled WGS sequence"/>
</dbReference>
<dbReference type="AlphaFoldDB" id="A0A0F0M0Q4"/>
<feature type="region of interest" description="Disordered" evidence="1">
    <location>
        <begin position="231"/>
        <end position="250"/>
    </location>
</feature>
<proteinExistence type="predicted"/>
<comment type="caution">
    <text evidence="2">The sequence shown here is derived from an EMBL/GenBank/DDBJ whole genome shotgun (WGS) entry which is preliminary data.</text>
</comment>
<accession>A0A0F0M0Q4</accession>
<feature type="compositionally biased region" description="Basic and acidic residues" evidence="1">
    <location>
        <begin position="72"/>
        <end position="88"/>
    </location>
</feature>
<evidence type="ECO:0000313" key="3">
    <source>
        <dbReference type="Proteomes" id="UP000033451"/>
    </source>
</evidence>